<dbReference type="InterPro" id="IPR050228">
    <property type="entry name" value="Carboxylesterase_BioH"/>
</dbReference>
<gene>
    <name evidence="3" type="ORF">DY218_24645</name>
</gene>
<feature type="domain" description="AB hydrolase-1" evidence="2">
    <location>
        <begin position="64"/>
        <end position="306"/>
    </location>
</feature>
<dbReference type="AlphaFoldDB" id="A0A372LZ05"/>
<organism evidence="3 4">
    <name type="scientific">Streptomyces triticagri</name>
    <dbReference type="NCBI Taxonomy" id="2293568"/>
    <lineage>
        <taxon>Bacteria</taxon>
        <taxon>Bacillati</taxon>
        <taxon>Actinomycetota</taxon>
        <taxon>Actinomycetes</taxon>
        <taxon>Kitasatosporales</taxon>
        <taxon>Streptomycetaceae</taxon>
        <taxon>Streptomyces</taxon>
    </lineage>
</organism>
<keyword evidence="3" id="KW-0378">Hydrolase</keyword>
<dbReference type="PANTHER" id="PTHR43194">
    <property type="entry name" value="HYDROLASE ALPHA/BETA FOLD FAMILY"/>
    <property type="match status" value="1"/>
</dbReference>
<dbReference type="EMBL" id="QUAK01000149">
    <property type="protein sequence ID" value="RFU83918.1"/>
    <property type="molecule type" value="Genomic_DNA"/>
</dbReference>
<dbReference type="GO" id="GO:0016787">
    <property type="term" value="F:hydrolase activity"/>
    <property type="evidence" value="ECO:0007669"/>
    <property type="project" value="UniProtKB-KW"/>
</dbReference>
<dbReference type="PRINTS" id="PR00412">
    <property type="entry name" value="EPOXHYDRLASE"/>
</dbReference>
<protein>
    <submittedName>
        <fullName evidence="3">Alpha/beta hydrolase</fullName>
    </submittedName>
</protein>
<reference evidence="3 4" key="1">
    <citation type="submission" date="2018-08" db="EMBL/GenBank/DDBJ databases">
        <title>Isolation, diversity and antifungal activity of Actinobacteria from wheat.</title>
        <authorList>
            <person name="Han C."/>
        </authorList>
    </citation>
    <scope>NUCLEOTIDE SEQUENCE [LARGE SCALE GENOMIC DNA]</scope>
    <source>
        <strain evidence="3 4">NEAU-YY421</strain>
    </source>
</reference>
<evidence type="ECO:0000313" key="3">
    <source>
        <dbReference type="EMBL" id="RFU83918.1"/>
    </source>
</evidence>
<sequence length="331" mass="35401">MTAAYSDPGERRTFVPHDRTSPPAGAGLDPGRGLTERLVTLPDGRTLRTVAAGEGPGPLVLFEAGMSAPAACWVHTQREIGAHTRTLSYDRAGYGGSDVDPRPRTLDRLVDDLTALLDVLDERAPVVLVGHSWGGPVIRLFAERHPARVAGIVFVDSTVAETMPAKNAWLVAGSFRVMGFLARFGGAGLIERLTLPHGTSPDIDRADVAIMLRDYACVRAMRAGAREAEHIVSARPLVRRLQQAGTPDVPTICVQGGRVDRGTARTRLLLNDTAERLMHDTRGGRTVVVPEAGHLVPQERPGPVRDAVIEVLRSARTRPGAAGPASQETAD</sequence>
<feature type="region of interest" description="Disordered" evidence="1">
    <location>
        <begin position="1"/>
        <end position="33"/>
    </location>
</feature>
<dbReference type="Proteomes" id="UP000263094">
    <property type="component" value="Unassembled WGS sequence"/>
</dbReference>
<evidence type="ECO:0000259" key="2">
    <source>
        <dbReference type="Pfam" id="PF12697"/>
    </source>
</evidence>
<dbReference type="InterPro" id="IPR029058">
    <property type="entry name" value="AB_hydrolase_fold"/>
</dbReference>
<comment type="caution">
    <text evidence="3">The sequence shown here is derived from an EMBL/GenBank/DDBJ whole genome shotgun (WGS) entry which is preliminary data.</text>
</comment>
<feature type="compositionally biased region" description="Basic and acidic residues" evidence="1">
    <location>
        <begin position="8"/>
        <end position="20"/>
    </location>
</feature>
<dbReference type="SUPFAM" id="SSF53474">
    <property type="entry name" value="alpha/beta-Hydrolases"/>
    <property type="match status" value="1"/>
</dbReference>
<dbReference type="InterPro" id="IPR000073">
    <property type="entry name" value="AB_hydrolase_1"/>
</dbReference>
<dbReference type="InterPro" id="IPR000639">
    <property type="entry name" value="Epox_hydrolase-like"/>
</dbReference>
<evidence type="ECO:0000313" key="4">
    <source>
        <dbReference type="Proteomes" id="UP000263094"/>
    </source>
</evidence>
<keyword evidence="4" id="KW-1185">Reference proteome</keyword>
<evidence type="ECO:0000256" key="1">
    <source>
        <dbReference type="SAM" id="MobiDB-lite"/>
    </source>
</evidence>
<dbReference type="PANTHER" id="PTHR43194:SF2">
    <property type="entry name" value="PEROXISOMAL MEMBRANE PROTEIN LPX1"/>
    <property type="match status" value="1"/>
</dbReference>
<dbReference type="PRINTS" id="PR00111">
    <property type="entry name" value="ABHYDROLASE"/>
</dbReference>
<dbReference type="Pfam" id="PF12697">
    <property type="entry name" value="Abhydrolase_6"/>
    <property type="match status" value="1"/>
</dbReference>
<name>A0A372LZ05_9ACTN</name>
<dbReference type="Gene3D" id="3.40.50.1820">
    <property type="entry name" value="alpha/beta hydrolase"/>
    <property type="match status" value="1"/>
</dbReference>
<proteinExistence type="predicted"/>
<accession>A0A372LZ05</accession>